<keyword evidence="3" id="KW-1185">Reference proteome</keyword>
<dbReference type="Proteomes" id="UP001178461">
    <property type="component" value="Chromosome 4"/>
</dbReference>
<reference evidence="2" key="1">
    <citation type="submission" date="2022-12" db="EMBL/GenBank/DDBJ databases">
        <authorList>
            <person name="Alioto T."/>
            <person name="Alioto T."/>
            <person name="Gomez Garrido J."/>
        </authorList>
    </citation>
    <scope>NUCLEOTIDE SEQUENCE</scope>
</reference>
<name>A0AA35K7P3_9SAUR</name>
<protein>
    <submittedName>
        <fullName evidence="2">Uncharacterized protein</fullName>
    </submittedName>
</protein>
<evidence type="ECO:0000313" key="3">
    <source>
        <dbReference type="Proteomes" id="UP001178461"/>
    </source>
</evidence>
<evidence type="ECO:0000313" key="2">
    <source>
        <dbReference type="EMBL" id="CAI5771843.1"/>
    </source>
</evidence>
<organism evidence="2 3">
    <name type="scientific">Podarcis lilfordi</name>
    <name type="common">Lilford's wall lizard</name>
    <dbReference type="NCBI Taxonomy" id="74358"/>
    <lineage>
        <taxon>Eukaryota</taxon>
        <taxon>Metazoa</taxon>
        <taxon>Chordata</taxon>
        <taxon>Craniata</taxon>
        <taxon>Vertebrata</taxon>
        <taxon>Euteleostomi</taxon>
        <taxon>Lepidosauria</taxon>
        <taxon>Squamata</taxon>
        <taxon>Bifurcata</taxon>
        <taxon>Unidentata</taxon>
        <taxon>Episquamata</taxon>
        <taxon>Laterata</taxon>
        <taxon>Lacertibaenia</taxon>
        <taxon>Lacertidae</taxon>
        <taxon>Podarcis</taxon>
    </lineage>
</organism>
<accession>A0AA35K7P3</accession>
<dbReference type="AlphaFoldDB" id="A0AA35K7P3"/>
<proteinExistence type="predicted"/>
<feature type="region of interest" description="Disordered" evidence="1">
    <location>
        <begin position="30"/>
        <end position="66"/>
    </location>
</feature>
<dbReference type="EMBL" id="OX395129">
    <property type="protein sequence ID" value="CAI5771843.1"/>
    <property type="molecule type" value="Genomic_DNA"/>
</dbReference>
<gene>
    <name evidence="2" type="ORF">PODLI_1B013727</name>
</gene>
<sequence length="154" mass="17758">MAKTFLDTSLTAGILEQLLDEQLKEIRAETDKMVNENGPEKDEIENEIKEDTEPLENNIDKGLPKQESEMVKLEAVDAEMEKTFTQVPRIMKQSNAGVMMLEEWNEAMDREIKRHPELTEIELREKGFCVQFGVNSEEKATKSLMILLEEVEIE</sequence>
<evidence type="ECO:0000256" key="1">
    <source>
        <dbReference type="SAM" id="MobiDB-lite"/>
    </source>
</evidence>